<proteinExistence type="predicted"/>
<feature type="compositionally biased region" description="Polar residues" evidence="2">
    <location>
        <begin position="111"/>
        <end position="120"/>
    </location>
</feature>
<dbReference type="STRING" id="215243.A0A0D2AGA5"/>
<feature type="region of interest" description="Disordered" evidence="2">
    <location>
        <begin position="858"/>
        <end position="1014"/>
    </location>
</feature>
<dbReference type="SUPFAM" id="SSF50978">
    <property type="entry name" value="WD40 repeat-like"/>
    <property type="match status" value="2"/>
</dbReference>
<dbReference type="VEuPathDB" id="FungiDB:PV06_08948"/>
<protein>
    <submittedName>
        <fullName evidence="3">Uncharacterized protein</fullName>
    </submittedName>
</protein>
<dbReference type="RefSeq" id="XP_016259362.1">
    <property type="nucleotide sequence ID" value="XM_016410340.1"/>
</dbReference>
<feature type="repeat" description="WD" evidence="1">
    <location>
        <begin position="571"/>
        <end position="604"/>
    </location>
</feature>
<gene>
    <name evidence="3" type="ORF">PV06_08948</name>
</gene>
<feature type="region of interest" description="Disordered" evidence="2">
    <location>
        <begin position="818"/>
        <end position="842"/>
    </location>
</feature>
<dbReference type="PANTHER" id="PTHR45589">
    <property type="entry name" value="WD REPEAT DOMAIN 62, ISOFORM G"/>
    <property type="match status" value="1"/>
</dbReference>
<evidence type="ECO:0000256" key="1">
    <source>
        <dbReference type="PROSITE-ProRule" id="PRU00221"/>
    </source>
</evidence>
<dbReference type="SMART" id="SM00320">
    <property type="entry name" value="WD40"/>
    <property type="match status" value="8"/>
</dbReference>
<keyword evidence="1" id="KW-0853">WD repeat</keyword>
<reference evidence="3 4" key="1">
    <citation type="submission" date="2015-01" db="EMBL/GenBank/DDBJ databases">
        <title>The Genome Sequence of Exophiala oligosperma CBS72588.</title>
        <authorList>
            <consortium name="The Broad Institute Genomics Platform"/>
            <person name="Cuomo C."/>
            <person name="de Hoog S."/>
            <person name="Gorbushina A."/>
            <person name="Stielow B."/>
            <person name="Teixiera M."/>
            <person name="Abouelleil A."/>
            <person name="Chapman S.B."/>
            <person name="Priest M."/>
            <person name="Young S.K."/>
            <person name="Wortman J."/>
            <person name="Nusbaum C."/>
            <person name="Birren B."/>
        </authorList>
    </citation>
    <scope>NUCLEOTIDE SEQUENCE [LARGE SCALE GENOMIC DNA]</scope>
    <source>
        <strain evidence="3 4">CBS 72588</strain>
    </source>
</reference>
<dbReference type="Pfam" id="PF00400">
    <property type="entry name" value="WD40"/>
    <property type="match status" value="3"/>
</dbReference>
<dbReference type="GeneID" id="27361022"/>
<dbReference type="Gene3D" id="2.130.10.10">
    <property type="entry name" value="YVTN repeat-like/Quinoprotein amine dehydrogenase"/>
    <property type="match status" value="3"/>
</dbReference>
<feature type="region of interest" description="Disordered" evidence="2">
    <location>
        <begin position="100"/>
        <end position="148"/>
    </location>
</feature>
<feature type="compositionally biased region" description="Basic and acidic residues" evidence="2">
    <location>
        <begin position="936"/>
        <end position="946"/>
    </location>
</feature>
<feature type="region of interest" description="Disordered" evidence="2">
    <location>
        <begin position="1"/>
        <end position="41"/>
    </location>
</feature>
<feature type="compositionally biased region" description="Polar residues" evidence="2">
    <location>
        <begin position="862"/>
        <end position="871"/>
    </location>
</feature>
<feature type="compositionally biased region" description="Low complexity" evidence="2">
    <location>
        <begin position="992"/>
        <end position="1008"/>
    </location>
</feature>
<dbReference type="InterPro" id="IPR015943">
    <property type="entry name" value="WD40/YVTN_repeat-like_dom_sf"/>
</dbReference>
<dbReference type="InterPro" id="IPR052779">
    <property type="entry name" value="WDR62"/>
</dbReference>
<dbReference type="Proteomes" id="UP000053342">
    <property type="component" value="Unassembled WGS sequence"/>
</dbReference>
<organism evidence="3 4">
    <name type="scientific">Exophiala oligosperma</name>
    <dbReference type="NCBI Taxonomy" id="215243"/>
    <lineage>
        <taxon>Eukaryota</taxon>
        <taxon>Fungi</taxon>
        <taxon>Dikarya</taxon>
        <taxon>Ascomycota</taxon>
        <taxon>Pezizomycotina</taxon>
        <taxon>Eurotiomycetes</taxon>
        <taxon>Chaetothyriomycetidae</taxon>
        <taxon>Chaetothyriales</taxon>
        <taxon>Herpotrichiellaceae</taxon>
        <taxon>Exophiala</taxon>
    </lineage>
</organism>
<evidence type="ECO:0000256" key="2">
    <source>
        <dbReference type="SAM" id="MobiDB-lite"/>
    </source>
</evidence>
<dbReference type="InterPro" id="IPR001680">
    <property type="entry name" value="WD40_rpt"/>
</dbReference>
<evidence type="ECO:0000313" key="3">
    <source>
        <dbReference type="EMBL" id="KIW39146.1"/>
    </source>
</evidence>
<dbReference type="InterPro" id="IPR036322">
    <property type="entry name" value="WD40_repeat_dom_sf"/>
</dbReference>
<dbReference type="PANTHER" id="PTHR45589:SF1">
    <property type="entry name" value="WD REPEAT DOMAIN 62, ISOFORM G"/>
    <property type="match status" value="1"/>
</dbReference>
<feature type="region of interest" description="Disordered" evidence="2">
    <location>
        <begin position="1106"/>
        <end position="1129"/>
    </location>
</feature>
<feature type="compositionally biased region" description="Polar residues" evidence="2">
    <location>
        <begin position="11"/>
        <end position="25"/>
    </location>
</feature>
<dbReference type="AlphaFoldDB" id="A0A0D2AGA5"/>
<dbReference type="EMBL" id="KN847340">
    <property type="protein sequence ID" value="KIW39146.1"/>
    <property type="molecule type" value="Genomic_DNA"/>
</dbReference>
<evidence type="ECO:0000313" key="4">
    <source>
        <dbReference type="Proteomes" id="UP000053342"/>
    </source>
</evidence>
<name>A0A0D2AGA5_9EURO</name>
<accession>A0A0D2AGA5</accession>
<dbReference type="PROSITE" id="PS50082">
    <property type="entry name" value="WD_REPEATS_2"/>
    <property type="match status" value="1"/>
</dbReference>
<keyword evidence="4" id="KW-1185">Reference proteome</keyword>
<sequence length="1129" mass="122112">MAAHPYGLRSRLNSQTPSLRATPTGSPVVGKTPSGINRKPRSSDITLQLQRVIGTTTNSPNGLTCCASTSSYAYCAGAVAVLARLEPGTTPSHRYFKARPTAHSLHPPTSHYDSSPATTPSKRRTATFTPRKRQDDFAGGGSFGREWLDESGSQTWTARERIKSASCVALSQDGRWLAVGESGYNPRVLLFSTAEDASTETPTSVVSDHTYGVRCIAFSADMKFLATLGNLNDGFLFVWSLNSKTGQLTLHSANKCTTNVCDMTWCGTSLITVGTRHIKIWQAKETPKQSPSKKPRFFRASDAYATSPGAPSGPAPLQGRNCLLGSMVDSTFTCVAAIDGCLAVVGTETGHLCLVDTSQTVLELRLLRKTDFSISSIAYLTDTKRLLLGTSHGLQSEDFELLMKSGVDSPSRMLRRKPPRLSSIRRSLGLVQQTAKSVTAVGTLPEHIITLDSDGSLQIQPCEPGDSNESQPTFAAHNSIVLGVQTLSDGCALGDFLTWSKNGDIKFWSSQGALIKHEIVDLDNSSADSNDSENELTRVRYVQDFNSFVVGDRFGLLKLIKVSEWEEVQMIRAHSAEITSIASHDAGSLIATCSRDRMVQLYRIAGDGFELLQTMDDHVGSVNQVLFVQEGGKLLSCSADRSLVIRDRVLRDQDGVQTPVYLNTKVLTLKGSPLSMTISTDDLLLVSSMDRRVTQVEISAGTLNDSFKVGDAENEDTVFLNSMVCSASPESADSSHRLVIGYCSMDKSIRVYNEKNMALLGRESGHTEGVSDIALLRQTVQEANGTRQCTVVSTGLDGTIMIWRIFRAALSLSLDAQDPRTPGLGISTDESDGEMAPKLTPASLPPLRKVLTKMDLAELTNGAPSPTTPRSLSPVRLKRKTSRLALSTTMEDVEDTPTKSVNVPAPAKSPNPEHTDPRRSPSPPARTTSRPRKQRSRLDLAKDAATGEKASGAIERSHSPPPVPLSMPGTPKSRQKPNNGRLRRPPSVPELRSQSFAASRRQSMSQASDFGSVGMATEQAARMLKTYRKKLTLAKDKVDLDDLEDEVTALLKIIRERKASDRPPLPQSKPDLSNVVAVGGPGRRAQAKAATEGDVEQLTVLLERSNMADVPPSSMTLMKAKGQGISAEE</sequence>
<dbReference type="OrthoDB" id="6252103at2759"/>
<dbReference type="HOGENOM" id="CLU_005113_0_0_1"/>